<evidence type="ECO:0000256" key="1">
    <source>
        <dbReference type="SAM" id="Phobius"/>
    </source>
</evidence>
<reference evidence="2 3" key="1">
    <citation type="submission" date="2017-12" db="EMBL/GenBank/DDBJ databases">
        <title>Sequencing, de novo assembly and annotation of complete genome of a new Thraustochytrid species, strain FCC1311.</title>
        <authorList>
            <person name="Sedici K."/>
            <person name="Godart F."/>
            <person name="Aiese Cigliano R."/>
            <person name="Sanseverino W."/>
            <person name="Barakat M."/>
            <person name="Ortet P."/>
            <person name="Marechal E."/>
            <person name="Cagnac O."/>
            <person name="Amato A."/>
        </authorList>
    </citation>
    <scope>NUCLEOTIDE SEQUENCE [LARGE SCALE GENOMIC DNA]</scope>
</reference>
<feature type="transmembrane region" description="Helical" evidence="1">
    <location>
        <begin position="73"/>
        <end position="92"/>
    </location>
</feature>
<evidence type="ECO:0000313" key="3">
    <source>
        <dbReference type="Proteomes" id="UP000241890"/>
    </source>
</evidence>
<dbReference type="EMBL" id="BEYU01000178">
    <property type="protein sequence ID" value="GBG34044.1"/>
    <property type="molecule type" value="Genomic_DNA"/>
</dbReference>
<name>A0A2R5H144_9STRA</name>
<keyword evidence="1" id="KW-0472">Membrane</keyword>
<sequence length="163" mass="17750">MMSSSSPLPARKKLNFVKQALDLDQMEKAHMKRLAIESSWLNYTRNAIIGSVSGLSLYQCLDIESREDLWPSMLMLGAGFTFMAGGTVQYAVSLMAFEASQSMQMWGLANASLAFSCYCGGLFYFLRHAEGKILKMEAAREAAKASDAEDAEAAKAAIVAISP</sequence>
<keyword evidence="3" id="KW-1185">Reference proteome</keyword>
<evidence type="ECO:0000313" key="2">
    <source>
        <dbReference type="EMBL" id="GBG34044.1"/>
    </source>
</evidence>
<dbReference type="AlphaFoldDB" id="A0A2R5H144"/>
<dbReference type="Proteomes" id="UP000241890">
    <property type="component" value="Unassembled WGS sequence"/>
</dbReference>
<comment type="caution">
    <text evidence="2">The sequence shown here is derived from an EMBL/GenBank/DDBJ whole genome shotgun (WGS) entry which is preliminary data.</text>
</comment>
<proteinExistence type="predicted"/>
<keyword evidence="1" id="KW-0812">Transmembrane</keyword>
<accession>A0A2R5H144</accession>
<keyword evidence="1" id="KW-1133">Transmembrane helix</keyword>
<feature type="transmembrane region" description="Helical" evidence="1">
    <location>
        <begin position="104"/>
        <end position="126"/>
    </location>
</feature>
<protein>
    <submittedName>
        <fullName evidence="2">Uncharacterized protein</fullName>
    </submittedName>
</protein>
<organism evidence="2 3">
    <name type="scientific">Hondaea fermentalgiana</name>
    <dbReference type="NCBI Taxonomy" id="2315210"/>
    <lineage>
        <taxon>Eukaryota</taxon>
        <taxon>Sar</taxon>
        <taxon>Stramenopiles</taxon>
        <taxon>Bigyra</taxon>
        <taxon>Labyrinthulomycetes</taxon>
        <taxon>Thraustochytrida</taxon>
        <taxon>Thraustochytriidae</taxon>
        <taxon>Hondaea</taxon>
    </lineage>
</organism>
<gene>
    <name evidence="2" type="ORF">FCC1311_102672</name>
</gene>
<dbReference type="InParanoid" id="A0A2R5H144"/>